<dbReference type="InterPro" id="IPR051781">
    <property type="entry name" value="Metallo-dep_Hydrolase"/>
</dbReference>
<name>A0A4R6WVC8_9PROT</name>
<evidence type="ECO:0000313" key="2">
    <source>
        <dbReference type="EMBL" id="TDQ84130.1"/>
    </source>
</evidence>
<dbReference type="Gene3D" id="3.20.20.140">
    <property type="entry name" value="Metal-dependent hydrolases"/>
    <property type="match status" value="2"/>
</dbReference>
<dbReference type="InterPro" id="IPR032466">
    <property type="entry name" value="Metal_Hydrolase"/>
</dbReference>
<organism evidence="2 3">
    <name type="scientific">Dongia mobilis</name>
    <dbReference type="NCBI Taxonomy" id="578943"/>
    <lineage>
        <taxon>Bacteria</taxon>
        <taxon>Pseudomonadati</taxon>
        <taxon>Pseudomonadota</taxon>
        <taxon>Alphaproteobacteria</taxon>
        <taxon>Rhodospirillales</taxon>
        <taxon>Dongiaceae</taxon>
        <taxon>Dongia</taxon>
    </lineage>
</organism>
<dbReference type="InterPro" id="IPR006680">
    <property type="entry name" value="Amidohydro-rel"/>
</dbReference>
<dbReference type="InterPro" id="IPR012696">
    <property type="entry name" value="PhnM"/>
</dbReference>
<feature type="domain" description="Amidohydrolase-related" evidence="1">
    <location>
        <begin position="286"/>
        <end position="372"/>
    </location>
</feature>
<dbReference type="InterPro" id="IPR011059">
    <property type="entry name" value="Metal-dep_hydrolase_composite"/>
</dbReference>
<dbReference type="AlphaFoldDB" id="A0A4R6WVC8"/>
<accession>A0A4R6WVC8</accession>
<comment type="caution">
    <text evidence="2">The sequence shown here is derived from an EMBL/GenBank/DDBJ whole genome shotgun (WGS) entry which is preliminary data.</text>
</comment>
<evidence type="ECO:0000313" key="3">
    <source>
        <dbReference type="Proteomes" id="UP000295783"/>
    </source>
</evidence>
<dbReference type="Pfam" id="PF01979">
    <property type="entry name" value="Amidohydro_1"/>
    <property type="match status" value="1"/>
</dbReference>
<dbReference type="PIRSF" id="PIRSF038971">
    <property type="entry name" value="PhnM"/>
    <property type="match status" value="1"/>
</dbReference>
<dbReference type="NCBIfam" id="NF011987">
    <property type="entry name" value="PRK15446.2-3"/>
    <property type="match status" value="1"/>
</dbReference>
<evidence type="ECO:0000259" key="1">
    <source>
        <dbReference type="Pfam" id="PF01979"/>
    </source>
</evidence>
<sequence length="386" mass="41580">MQYVIAGGRALIADGSLVDADIAIADGRIADIDGSTMVTGRRWQATDLLIMPGMIDLHGDAFERQLMPRPGVRFSDELALLETDRQLLANGITTAYHGLTYSWEPGLRDAETARRFVGGLKDMRPRLACDTRLHLRFETFNLDAVDEVIGWIEAGLVDLLAFNDHTDDIAAKINDRQKLAAYAARTGLSGDEISNMLQQTKARAAEVPAAVRRLAAAARARSLPMASHDDMNPAMRAAYMDLGCRICEFPLDRETARAALETGGITILGAPNVVRGGSHAARLGGREAVAEGLCSVLTSDYYYPALMNAAFTLVNLGVADLGSAWRLVSTNAADAVGLTDRGRIAVGQRADLLLVDWQEGRLPRLVATFVNGDAVFTADNPLSMIA</sequence>
<dbReference type="PANTHER" id="PTHR43135">
    <property type="entry name" value="ALPHA-D-RIBOSE 1-METHYLPHOSPHONATE 5-TRIPHOSPHATE DIPHOSPHATASE"/>
    <property type="match status" value="1"/>
</dbReference>
<dbReference type="SUPFAM" id="SSF51556">
    <property type="entry name" value="Metallo-dependent hydrolases"/>
    <property type="match status" value="1"/>
</dbReference>
<dbReference type="PANTHER" id="PTHR43135:SF3">
    <property type="entry name" value="ALPHA-D-RIBOSE 1-METHYLPHOSPHONATE 5-TRIPHOSPHATE DIPHOSPHATASE"/>
    <property type="match status" value="1"/>
</dbReference>
<protein>
    <submittedName>
        <fullName evidence="2">Alpha-D-ribose 1-methylphosphonate 5-triphosphate diphosphatase</fullName>
    </submittedName>
</protein>
<dbReference type="SUPFAM" id="SSF51338">
    <property type="entry name" value="Composite domain of metallo-dependent hydrolases"/>
    <property type="match status" value="1"/>
</dbReference>
<reference evidence="2 3" key="1">
    <citation type="submission" date="2019-03" db="EMBL/GenBank/DDBJ databases">
        <title>Genomic Encyclopedia of Type Strains, Phase III (KMG-III): the genomes of soil and plant-associated and newly described type strains.</title>
        <authorList>
            <person name="Whitman W."/>
        </authorList>
    </citation>
    <scope>NUCLEOTIDE SEQUENCE [LARGE SCALE GENOMIC DNA]</scope>
    <source>
        <strain evidence="2 3">CGMCC 1.7660</strain>
    </source>
</reference>
<proteinExistence type="predicted"/>
<dbReference type="GO" id="GO:0016810">
    <property type="term" value="F:hydrolase activity, acting on carbon-nitrogen (but not peptide) bonds"/>
    <property type="evidence" value="ECO:0007669"/>
    <property type="project" value="InterPro"/>
</dbReference>
<gene>
    <name evidence="2" type="ORF">A8950_0678</name>
</gene>
<dbReference type="EMBL" id="SNYW01000006">
    <property type="protein sequence ID" value="TDQ84130.1"/>
    <property type="molecule type" value="Genomic_DNA"/>
</dbReference>
<keyword evidence="3" id="KW-1185">Reference proteome</keyword>
<dbReference type="NCBIfam" id="NF011990">
    <property type="entry name" value="PRK15446.2-6"/>
    <property type="match status" value="1"/>
</dbReference>
<dbReference type="Gene3D" id="2.30.40.10">
    <property type="entry name" value="Urease, subunit C, domain 1"/>
    <property type="match status" value="1"/>
</dbReference>
<dbReference type="Proteomes" id="UP000295783">
    <property type="component" value="Unassembled WGS sequence"/>
</dbReference>
<dbReference type="GO" id="GO:0019700">
    <property type="term" value="P:organic phosphonate catabolic process"/>
    <property type="evidence" value="ECO:0007669"/>
    <property type="project" value="InterPro"/>
</dbReference>